<feature type="chain" id="PRO_5037900909" evidence="1">
    <location>
        <begin position="32"/>
        <end position="1011"/>
    </location>
</feature>
<proteinExistence type="predicted"/>
<sequence length="1011" mass="109389">MTRLEKFSRRSTRTFHFAVILLLIPALSICAAATRAAAEDALIDGLDPLTSSTLHQALNYLDIRPSELGFDKLYAEDDTFRLGIVENILNNPLKLPAWQKQTVNDFQEIFSNPVELIGRLGEICDAPDTAPFDSGHWPGTGEAWSGVDMVPLLTRFVQQVQNAELALNTSFAHFTSAEKDLLLMSAPVFWGDWDEPAEKLRKGKLHFEIGAAVDTTSELREDPILDLAVKMNRPAVTHAARVFISALAALTEGVAGLPPTEATVELEGVAGLLTAVHETPWGLLVIGGPSSNHYSAAALQKIAFIIEPGGDDTYRGRAASAVGELHRAFSAVVDFKGDDLYEARDYDFALGGAVLGVAALIDLAGDDIYRGADGSLGAGFFGAGFLYDGAGADHFDGRNFCQGSGAFGLGALISDCTTPSPPGPEPEEDRAFTAGMRKVPGTGATPIRFDDNDSYVCARQSQGFASTFGAGLLYDQKGSDTYRAGGRYLHRPLLPHDFQSLSQGYSIGFRPRAAGGVGILIDQEGNDFYNGEVYCQGVGYWYSLGFLYDGAGNDIYHATQYAQGAGVHLAIGSLWDVGGDDHYISKNGVTQGTAHDLSAGMLLDQGGNDYYTVSGGQAMSITNSTAIFIDEEGDDFYATFEESQGSSRWARGFCGTGIFLDLEGSDVYPRNALGENGAVWEQQTYGLGIDLDRNLELPGEVVPEIVLTAEDSLRDVAELFETASIWEVGNAREKVRRARKALIAKGMPAVDYATKEKLGSRDGLEFRAISELAEAYPDEFTARILPRLNDENEQVQRNVIGLLGDLHRTDARAPLEEMLADRKQNKHWTRIIYALGSIGDSHAAPRLRPFLTDANERRRITTTVALAALKDSTAVAALTNLLSDPLFTVRSAASSALRGFGVVALDPLAASLARGATQRALRLRTLGDITAALRDSTDEKSLLARSKGRDILMSELKRPKNETNPMSRVAAVESLLALGDEDTAGFVRLRMQDEFDPLVLRMYQKASERMD</sequence>
<evidence type="ECO:0000256" key="1">
    <source>
        <dbReference type="SAM" id="SignalP"/>
    </source>
</evidence>
<dbReference type="PANTHER" id="PTHR12697">
    <property type="entry name" value="PBS LYASE HEAT-LIKE PROTEIN"/>
    <property type="match status" value="1"/>
</dbReference>
<dbReference type="Pfam" id="PF13646">
    <property type="entry name" value="HEAT_2"/>
    <property type="match status" value="1"/>
</dbReference>
<dbReference type="SMART" id="SM00567">
    <property type="entry name" value="EZ_HEAT"/>
    <property type="match status" value="5"/>
</dbReference>
<dbReference type="SUPFAM" id="SSF48371">
    <property type="entry name" value="ARM repeat"/>
    <property type="match status" value="1"/>
</dbReference>
<gene>
    <name evidence="2" type="ORF">KJ970_20330</name>
</gene>
<reference evidence="2" key="1">
    <citation type="submission" date="2021-05" db="EMBL/GenBank/DDBJ databases">
        <title>Energy efficiency and biological interactions define the core microbiome of deep oligotrophic groundwater.</title>
        <authorList>
            <person name="Mehrshad M."/>
            <person name="Lopez-Fernandez M."/>
            <person name="Bell E."/>
            <person name="Bernier-Latmani R."/>
            <person name="Bertilsson S."/>
            <person name="Dopson M."/>
        </authorList>
    </citation>
    <scope>NUCLEOTIDE SEQUENCE</scope>
    <source>
        <strain evidence="2">Modern_marine.mb.64</strain>
    </source>
</reference>
<evidence type="ECO:0000313" key="3">
    <source>
        <dbReference type="Proteomes" id="UP000777784"/>
    </source>
</evidence>
<keyword evidence="1" id="KW-0732">Signal</keyword>
<feature type="signal peptide" evidence="1">
    <location>
        <begin position="1"/>
        <end position="31"/>
    </location>
</feature>
<dbReference type="Gene3D" id="1.25.10.10">
    <property type="entry name" value="Leucine-rich Repeat Variant"/>
    <property type="match status" value="1"/>
</dbReference>
<dbReference type="EMBL" id="JAHJDP010000118">
    <property type="protein sequence ID" value="MBU2693272.1"/>
    <property type="molecule type" value="Genomic_DNA"/>
</dbReference>
<organism evidence="2 3">
    <name type="scientific">Eiseniibacteriota bacterium</name>
    <dbReference type="NCBI Taxonomy" id="2212470"/>
    <lineage>
        <taxon>Bacteria</taxon>
        <taxon>Candidatus Eiseniibacteriota</taxon>
    </lineage>
</organism>
<evidence type="ECO:0000313" key="2">
    <source>
        <dbReference type="EMBL" id="MBU2693272.1"/>
    </source>
</evidence>
<dbReference type="Proteomes" id="UP000777784">
    <property type="component" value="Unassembled WGS sequence"/>
</dbReference>
<comment type="caution">
    <text evidence="2">The sequence shown here is derived from an EMBL/GenBank/DDBJ whole genome shotgun (WGS) entry which is preliminary data.</text>
</comment>
<dbReference type="AlphaFoldDB" id="A0A948S0X5"/>
<protein>
    <submittedName>
        <fullName evidence="2">HEAT repeat domain-containing protein</fullName>
    </submittedName>
</protein>
<dbReference type="InterPro" id="IPR016024">
    <property type="entry name" value="ARM-type_fold"/>
</dbReference>
<dbReference type="InterPro" id="IPR011989">
    <property type="entry name" value="ARM-like"/>
</dbReference>
<accession>A0A948S0X5</accession>
<dbReference type="PANTHER" id="PTHR12697:SF5">
    <property type="entry name" value="DEOXYHYPUSINE HYDROXYLASE"/>
    <property type="match status" value="1"/>
</dbReference>
<dbReference type="GO" id="GO:0016491">
    <property type="term" value="F:oxidoreductase activity"/>
    <property type="evidence" value="ECO:0007669"/>
    <property type="project" value="TreeGrafter"/>
</dbReference>
<dbReference type="InterPro" id="IPR004155">
    <property type="entry name" value="PBS_lyase_HEAT"/>
</dbReference>
<name>A0A948S0X5_UNCEI</name>